<keyword evidence="5" id="KW-0547">Nucleotide-binding</keyword>
<dbReference type="Proteomes" id="UP000323000">
    <property type="component" value="Chromosome 3"/>
</dbReference>
<organism evidence="7 8">
    <name type="scientific">Acer yangbiense</name>
    <dbReference type="NCBI Taxonomy" id="1000413"/>
    <lineage>
        <taxon>Eukaryota</taxon>
        <taxon>Viridiplantae</taxon>
        <taxon>Streptophyta</taxon>
        <taxon>Embryophyta</taxon>
        <taxon>Tracheophyta</taxon>
        <taxon>Spermatophyta</taxon>
        <taxon>Magnoliopsida</taxon>
        <taxon>eudicotyledons</taxon>
        <taxon>Gunneridae</taxon>
        <taxon>Pentapetalae</taxon>
        <taxon>rosids</taxon>
        <taxon>malvids</taxon>
        <taxon>Sapindales</taxon>
        <taxon>Sapindaceae</taxon>
        <taxon>Hippocastanoideae</taxon>
        <taxon>Acereae</taxon>
        <taxon>Acer</taxon>
    </lineage>
</organism>
<dbReference type="PANTHER" id="PTHR47985:SF39">
    <property type="entry name" value="SERINE_THREONINE-PROTEIN KINASE PBL23-RELATED"/>
    <property type="match status" value="1"/>
</dbReference>
<reference evidence="8" key="1">
    <citation type="journal article" date="2019" name="Gigascience">
        <title>De novo genome assembly of the endangered Acer yangbiense, a plant species with extremely small populations endemic to Yunnan Province, China.</title>
        <authorList>
            <person name="Yang J."/>
            <person name="Wariss H.M."/>
            <person name="Tao L."/>
            <person name="Zhang R."/>
            <person name="Yun Q."/>
            <person name="Hollingsworth P."/>
            <person name="Dao Z."/>
            <person name="Luo G."/>
            <person name="Guo H."/>
            <person name="Ma Y."/>
            <person name="Sun W."/>
        </authorList>
    </citation>
    <scope>NUCLEOTIDE SEQUENCE [LARGE SCALE GENOMIC DNA]</scope>
    <source>
        <strain evidence="8">cv. Malutang</strain>
    </source>
</reference>
<keyword evidence="4" id="KW-0449">Lipoprotein</keyword>
<dbReference type="PROSITE" id="PS00107">
    <property type="entry name" value="PROTEIN_KINASE_ATP"/>
    <property type="match status" value="1"/>
</dbReference>
<dbReference type="InterPro" id="IPR000719">
    <property type="entry name" value="Prot_kinase_dom"/>
</dbReference>
<dbReference type="GO" id="GO:0005524">
    <property type="term" value="F:ATP binding"/>
    <property type="evidence" value="ECO:0007669"/>
    <property type="project" value="UniProtKB-UniRule"/>
</dbReference>
<dbReference type="PROSITE" id="PS50011">
    <property type="entry name" value="PROTEIN_KINASE_DOM"/>
    <property type="match status" value="1"/>
</dbReference>
<keyword evidence="2" id="KW-0418">Kinase</keyword>
<comment type="caution">
    <text evidence="7">The sequence shown here is derived from an EMBL/GenBank/DDBJ whole genome shotgun (WGS) entry which is preliminary data.</text>
</comment>
<evidence type="ECO:0000256" key="3">
    <source>
        <dbReference type="ARBA" id="ARBA00023136"/>
    </source>
</evidence>
<proteinExistence type="predicted"/>
<sequence>MLGEGGFGRVYSGNIEGTNQVVAVKQLDRNGFQGNREFLVEVLMLSLLSHPHLVNLVGYCANGDQRILVYEQMVNGSLEDHLQYVHLFSKIRISKTRKQNLFSISLKSFVMHCQQI</sequence>
<comment type="subcellular location">
    <subcellularLocation>
        <location evidence="1">Cell membrane</location>
        <topology evidence="1">Lipid-anchor</topology>
    </subcellularLocation>
</comment>
<keyword evidence="8" id="KW-1185">Reference proteome</keyword>
<evidence type="ECO:0000256" key="1">
    <source>
        <dbReference type="ARBA" id="ARBA00004193"/>
    </source>
</evidence>
<name>A0A5C7IF71_9ROSI</name>
<dbReference type="GO" id="GO:0004674">
    <property type="term" value="F:protein serine/threonine kinase activity"/>
    <property type="evidence" value="ECO:0007669"/>
    <property type="project" value="UniProtKB-KW"/>
</dbReference>
<protein>
    <recommendedName>
        <fullName evidence="6">Protein kinase domain-containing protein</fullName>
    </recommendedName>
</protein>
<dbReference type="EMBL" id="VAHF01000003">
    <property type="protein sequence ID" value="TXG67771.1"/>
    <property type="molecule type" value="Genomic_DNA"/>
</dbReference>
<keyword evidence="2" id="KW-0808">Transferase</keyword>
<feature type="domain" description="Protein kinase" evidence="6">
    <location>
        <begin position="1"/>
        <end position="116"/>
    </location>
</feature>
<keyword evidence="5" id="KW-0067">ATP-binding</keyword>
<evidence type="ECO:0000313" key="7">
    <source>
        <dbReference type="EMBL" id="TXG67771.1"/>
    </source>
</evidence>
<evidence type="ECO:0000313" key="8">
    <source>
        <dbReference type="Proteomes" id="UP000323000"/>
    </source>
</evidence>
<dbReference type="OrthoDB" id="1924358at2759"/>
<gene>
    <name evidence="7" type="ORF">EZV62_009046</name>
</gene>
<feature type="binding site" evidence="5">
    <location>
        <position position="25"/>
    </location>
    <ligand>
        <name>ATP</name>
        <dbReference type="ChEBI" id="CHEBI:30616"/>
    </ligand>
</feature>
<keyword evidence="2" id="KW-0723">Serine/threonine-protein kinase</keyword>
<dbReference type="InterPro" id="IPR001245">
    <property type="entry name" value="Ser-Thr/Tyr_kinase_cat_dom"/>
</dbReference>
<dbReference type="PANTHER" id="PTHR47985">
    <property type="entry name" value="OS07G0668900 PROTEIN"/>
    <property type="match status" value="1"/>
</dbReference>
<dbReference type="InterPro" id="IPR017441">
    <property type="entry name" value="Protein_kinase_ATP_BS"/>
</dbReference>
<dbReference type="Pfam" id="PF07714">
    <property type="entry name" value="PK_Tyr_Ser-Thr"/>
    <property type="match status" value="1"/>
</dbReference>
<dbReference type="InterPro" id="IPR011009">
    <property type="entry name" value="Kinase-like_dom_sf"/>
</dbReference>
<dbReference type="AlphaFoldDB" id="A0A5C7IF71"/>
<evidence type="ECO:0000256" key="4">
    <source>
        <dbReference type="ARBA" id="ARBA00023288"/>
    </source>
</evidence>
<dbReference type="Gene3D" id="1.10.510.10">
    <property type="entry name" value="Transferase(Phosphotransferase) domain 1"/>
    <property type="match status" value="1"/>
</dbReference>
<evidence type="ECO:0000259" key="6">
    <source>
        <dbReference type="PROSITE" id="PS50011"/>
    </source>
</evidence>
<dbReference type="SUPFAM" id="SSF56112">
    <property type="entry name" value="Protein kinase-like (PK-like)"/>
    <property type="match status" value="1"/>
</dbReference>
<evidence type="ECO:0000256" key="5">
    <source>
        <dbReference type="PROSITE-ProRule" id="PRU10141"/>
    </source>
</evidence>
<accession>A0A5C7IF71</accession>
<keyword evidence="3" id="KW-0472">Membrane</keyword>
<evidence type="ECO:0000256" key="2">
    <source>
        <dbReference type="ARBA" id="ARBA00022527"/>
    </source>
</evidence>
<dbReference type="GO" id="GO:0005886">
    <property type="term" value="C:plasma membrane"/>
    <property type="evidence" value="ECO:0007669"/>
    <property type="project" value="UniProtKB-SubCell"/>
</dbReference>